<evidence type="ECO:0000256" key="5">
    <source>
        <dbReference type="ARBA" id="ARBA00022989"/>
    </source>
</evidence>
<comment type="subcellular location">
    <subcellularLocation>
        <location evidence="7">Cell inner membrane</location>
        <topology evidence="7">Multi-pass membrane protein</topology>
    </subcellularLocation>
    <subcellularLocation>
        <location evidence="1">Cell membrane</location>
        <topology evidence="1">Multi-pass membrane protein</topology>
    </subcellularLocation>
</comment>
<feature type="transmembrane region" description="Helical" evidence="7">
    <location>
        <begin position="194"/>
        <end position="216"/>
    </location>
</feature>
<keyword evidence="7" id="KW-0813">Transport</keyword>
<proteinExistence type="inferred from homology"/>
<comment type="subunit">
    <text evidence="7">Homoheptamer.</text>
</comment>
<gene>
    <name evidence="11" type="ORF">ACG04Q_25010</name>
</gene>
<keyword evidence="7" id="KW-0997">Cell inner membrane</keyword>
<dbReference type="InterPro" id="IPR011066">
    <property type="entry name" value="MscS_channel_C_sf"/>
</dbReference>
<dbReference type="SUPFAM" id="SSF50182">
    <property type="entry name" value="Sm-like ribonucleoproteins"/>
    <property type="match status" value="1"/>
</dbReference>
<protein>
    <recommendedName>
        <fullName evidence="7">Small-conductance mechanosensitive channel</fullName>
    </recommendedName>
</protein>
<evidence type="ECO:0000256" key="8">
    <source>
        <dbReference type="SAM" id="SignalP"/>
    </source>
</evidence>
<keyword evidence="4 7" id="KW-0812">Transmembrane</keyword>
<feature type="domain" description="Mechanosensitive ion channel MscS C-terminal" evidence="10">
    <location>
        <begin position="420"/>
        <end position="503"/>
    </location>
</feature>
<feature type="transmembrane region" description="Helical" evidence="7">
    <location>
        <begin position="300"/>
        <end position="317"/>
    </location>
</feature>
<feature type="domain" description="Mechanosensitive ion channel MscS" evidence="9">
    <location>
        <begin position="343"/>
        <end position="409"/>
    </location>
</feature>
<keyword evidence="3" id="KW-1003">Cell membrane</keyword>
<keyword evidence="5 7" id="KW-1133">Transmembrane helix</keyword>
<keyword evidence="6 7" id="KW-0472">Membrane</keyword>
<keyword evidence="7" id="KW-0406">Ion transport</keyword>
<dbReference type="Gene3D" id="2.30.30.60">
    <property type="match status" value="1"/>
</dbReference>
<evidence type="ECO:0000256" key="6">
    <source>
        <dbReference type="ARBA" id="ARBA00023136"/>
    </source>
</evidence>
<dbReference type="PANTHER" id="PTHR30221">
    <property type="entry name" value="SMALL-CONDUCTANCE MECHANOSENSITIVE CHANNEL"/>
    <property type="match status" value="1"/>
</dbReference>
<feature type="transmembrane region" description="Helical" evidence="7">
    <location>
        <begin position="137"/>
        <end position="161"/>
    </location>
</feature>
<dbReference type="PANTHER" id="PTHR30221:SF18">
    <property type="entry name" value="SLL0590 PROTEIN"/>
    <property type="match status" value="1"/>
</dbReference>
<dbReference type="EMBL" id="JBIGHX010000012">
    <property type="protein sequence ID" value="MFG6464857.1"/>
    <property type="molecule type" value="Genomic_DNA"/>
</dbReference>
<comment type="function">
    <text evidence="7">Mechanosensitive channel that participates in the regulation of osmotic pressure changes within the cell, opening in response to stretch forces in the membrane lipid bilayer, without the need for other proteins. Contributes to normal resistance to hypoosmotic shock. Forms an ion channel of 1.0 nanosiemens conductance with a slight preference for anions.</text>
</comment>
<evidence type="ECO:0000256" key="3">
    <source>
        <dbReference type="ARBA" id="ARBA00022475"/>
    </source>
</evidence>
<dbReference type="InterPro" id="IPR010920">
    <property type="entry name" value="LSM_dom_sf"/>
</dbReference>
<dbReference type="Gene3D" id="3.30.70.100">
    <property type="match status" value="1"/>
</dbReference>
<keyword evidence="7" id="KW-0407">Ion channel</keyword>
<name>A0ABW7GS86_9BURK</name>
<evidence type="ECO:0000313" key="12">
    <source>
        <dbReference type="Proteomes" id="UP001606302"/>
    </source>
</evidence>
<keyword evidence="8" id="KW-0732">Signal</keyword>
<evidence type="ECO:0000259" key="9">
    <source>
        <dbReference type="Pfam" id="PF00924"/>
    </source>
</evidence>
<evidence type="ECO:0000256" key="4">
    <source>
        <dbReference type="ARBA" id="ARBA00022692"/>
    </source>
</evidence>
<feature type="signal peptide" evidence="8">
    <location>
        <begin position="1"/>
        <end position="21"/>
    </location>
</feature>
<evidence type="ECO:0000256" key="1">
    <source>
        <dbReference type="ARBA" id="ARBA00004651"/>
    </source>
</evidence>
<organism evidence="11 12">
    <name type="scientific">Pelomonas lactea</name>
    <dbReference type="NCBI Taxonomy" id="3299030"/>
    <lineage>
        <taxon>Bacteria</taxon>
        <taxon>Pseudomonadati</taxon>
        <taxon>Pseudomonadota</taxon>
        <taxon>Betaproteobacteria</taxon>
        <taxon>Burkholderiales</taxon>
        <taxon>Sphaerotilaceae</taxon>
        <taxon>Roseateles</taxon>
    </lineage>
</organism>
<dbReference type="Pfam" id="PF00924">
    <property type="entry name" value="MS_channel_2nd"/>
    <property type="match status" value="1"/>
</dbReference>
<dbReference type="InterPro" id="IPR049278">
    <property type="entry name" value="MS_channel_C"/>
</dbReference>
<comment type="caution">
    <text evidence="7">Lacks conserved residue(s) required for the propagation of feature annotation.</text>
</comment>
<sequence>MRLRGCWWLVVALLAALPAQADERGDEAELTLNQRKLVTLRATLKGESPAERVEAAREALSAALAASGPDRVERQALPGDVPAVRLQANGITVLHLVPDDLGGTQAGSLLDAAALDAERRLKQALAEAREARDPRAWAVGLVFALLATGLALGLLWALAVLRRRLLRHAVRQLGAGEARAVRPWWQVSGEHAIALLRGLAGLAGWVVALVVLDVWASVVLRQFAATRVWGERAGDWLVSQLLALGGAALSAVPGLLTAVLIFLAARGVLRLAQGVLERVQRGELSIAGLDADTAGPTRRLVALVVWLFALAMAYPYLPGASTEAFKGVTVLAGLMVSLGASGVVGQLMAGLSLMYSRALRVGEYVRIGDVEGTVTALGMFATQLHTGLGEQVSLPNAVVFGQPVRNFSRLAQDGQFVLSTAVTIGYATPWRQVHALLMQAAQRTPGVLQQPAPYVVQTALSDFYVEYRLCAQASRTAPQRRAEAMSQLHANIQDVFNENGVQIMSPHYRADPAQPQVVPEGPWFAPESGPLVPPR</sequence>
<evidence type="ECO:0000256" key="2">
    <source>
        <dbReference type="ARBA" id="ARBA00008017"/>
    </source>
</evidence>
<feature type="transmembrane region" description="Helical" evidence="7">
    <location>
        <begin position="329"/>
        <end position="351"/>
    </location>
</feature>
<dbReference type="InterPro" id="IPR006685">
    <property type="entry name" value="MscS_channel_2nd"/>
</dbReference>
<comment type="similarity">
    <text evidence="2 7">Belongs to the MscS (TC 1.A.23) family.</text>
</comment>
<evidence type="ECO:0000256" key="7">
    <source>
        <dbReference type="RuleBase" id="RU369025"/>
    </source>
</evidence>
<dbReference type="SUPFAM" id="SSF82689">
    <property type="entry name" value="Mechanosensitive channel protein MscS (YggB), C-terminal domain"/>
    <property type="match status" value="1"/>
</dbReference>
<dbReference type="Gene3D" id="1.10.287.1260">
    <property type="match status" value="1"/>
</dbReference>
<keyword evidence="12" id="KW-1185">Reference proteome</keyword>
<feature type="chain" id="PRO_5047306663" description="Small-conductance mechanosensitive channel" evidence="8">
    <location>
        <begin position="22"/>
        <end position="535"/>
    </location>
</feature>
<evidence type="ECO:0000313" key="11">
    <source>
        <dbReference type="EMBL" id="MFG6464857.1"/>
    </source>
</evidence>
<dbReference type="Proteomes" id="UP001606302">
    <property type="component" value="Unassembled WGS sequence"/>
</dbReference>
<feature type="transmembrane region" description="Helical" evidence="7">
    <location>
        <begin position="236"/>
        <end position="263"/>
    </location>
</feature>
<evidence type="ECO:0000259" key="10">
    <source>
        <dbReference type="Pfam" id="PF21082"/>
    </source>
</evidence>
<comment type="caution">
    <text evidence="11">The sequence shown here is derived from an EMBL/GenBank/DDBJ whole genome shotgun (WGS) entry which is preliminary data.</text>
</comment>
<dbReference type="Pfam" id="PF21082">
    <property type="entry name" value="MS_channel_3rd"/>
    <property type="match status" value="1"/>
</dbReference>
<dbReference type="InterPro" id="IPR045275">
    <property type="entry name" value="MscS_archaea/bacteria_type"/>
</dbReference>
<accession>A0ABW7GS86</accession>
<dbReference type="InterPro" id="IPR023408">
    <property type="entry name" value="MscS_beta-dom_sf"/>
</dbReference>
<reference evidence="11 12" key="1">
    <citation type="submission" date="2024-08" db="EMBL/GenBank/DDBJ databases">
        <authorList>
            <person name="Lu H."/>
        </authorList>
    </citation>
    <scope>NUCLEOTIDE SEQUENCE [LARGE SCALE GENOMIC DNA]</scope>
    <source>
        <strain evidence="11 12">DXS20W</strain>
    </source>
</reference>